<dbReference type="EMBL" id="CM007649">
    <property type="protein sequence ID" value="ONM31250.1"/>
    <property type="molecule type" value="Genomic_DNA"/>
</dbReference>
<accession>A0A1D6MQG2</accession>
<dbReference type="AlphaFoldDB" id="A0A1D6MQG2"/>
<name>A0A1D6MQG2_MAIZE</name>
<protein>
    <submittedName>
        <fullName evidence="1">NAD(P)-binding Rossmann-fold superfamily protein</fullName>
    </submittedName>
</protein>
<organism evidence="1">
    <name type="scientific">Zea mays</name>
    <name type="common">Maize</name>
    <dbReference type="NCBI Taxonomy" id="4577"/>
    <lineage>
        <taxon>Eukaryota</taxon>
        <taxon>Viridiplantae</taxon>
        <taxon>Streptophyta</taxon>
        <taxon>Embryophyta</taxon>
        <taxon>Tracheophyta</taxon>
        <taxon>Spermatophyta</taxon>
        <taxon>Magnoliopsida</taxon>
        <taxon>Liliopsida</taxon>
        <taxon>Poales</taxon>
        <taxon>Poaceae</taxon>
        <taxon>PACMAD clade</taxon>
        <taxon>Panicoideae</taxon>
        <taxon>Andropogonodae</taxon>
        <taxon>Andropogoneae</taxon>
        <taxon>Tripsacinae</taxon>
        <taxon>Zea</taxon>
    </lineage>
</organism>
<sequence>MVILNGYATFRQQVCMVIVVVYWLMRSKGLVGSFLVHEVHFNRKLNTLLCMQSYSKPKERVCQIKI</sequence>
<proteinExistence type="predicted"/>
<reference evidence="1" key="1">
    <citation type="submission" date="2015-12" db="EMBL/GenBank/DDBJ databases">
        <title>Update maize B73 reference genome by single molecule sequencing technologies.</title>
        <authorList>
            <consortium name="Maize Genome Sequencing Project"/>
            <person name="Ware D."/>
        </authorList>
    </citation>
    <scope>NUCLEOTIDE SEQUENCE [LARGE SCALE GENOMIC DNA]</scope>
    <source>
        <tissue evidence="1">Seedling</tissue>
    </source>
</reference>
<evidence type="ECO:0000313" key="1">
    <source>
        <dbReference type="EMBL" id="ONM31250.1"/>
    </source>
</evidence>
<gene>
    <name evidence="1" type="ORF">ZEAMMB73_Zm00001d040372</name>
</gene>